<dbReference type="PANTHER" id="PTHR10961">
    <property type="entry name" value="PEROXISOMAL SARCOSINE OXIDASE"/>
    <property type="match status" value="1"/>
</dbReference>
<keyword evidence="3" id="KW-0274">FAD</keyword>
<protein>
    <submittedName>
        <fullName evidence="6">FAD-dependent oxidoreductase</fullName>
    </submittedName>
</protein>
<dbReference type="InterPro" id="IPR006076">
    <property type="entry name" value="FAD-dep_OxRdtase"/>
</dbReference>
<dbReference type="Gene3D" id="3.30.9.10">
    <property type="entry name" value="D-Amino Acid Oxidase, subunit A, domain 2"/>
    <property type="match status" value="1"/>
</dbReference>
<keyword evidence="2" id="KW-0285">Flavoprotein</keyword>
<comment type="caution">
    <text evidence="6">The sequence shown here is derived from an EMBL/GenBank/DDBJ whole genome shotgun (WGS) entry which is preliminary data.</text>
</comment>
<dbReference type="Proteomes" id="UP000474296">
    <property type="component" value="Unassembled WGS sequence"/>
</dbReference>
<organism evidence="6 7">
    <name type="scientific">Spongiivirga citrea</name>
    <dbReference type="NCBI Taxonomy" id="1481457"/>
    <lineage>
        <taxon>Bacteria</taxon>
        <taxon>Pseudomonadati</taxon>
        <taxon>Bacteroidota</taxon>
        <taxon>Flavobacteriia</taxon>
        <taxon>Flavobacteriales</taxon>
        <taxon>Flavobacteriaceae</taxon>
        <taxon>Spongiivirga</taxon>
    </lineage>
</organism>
<dbReference type="SUPFAM" id="SSF51905">
    <property type="entry name" value="FAD/NAD(P)-binding domain"/>
    <property type="match status" value="1"/>
</dbReference>
<accession>A0A6M0CN49</accession>
<evidence type="ECO:0000313" key="6">
    <source>
        <dbReference type="EMBL" id="NER19112.1"/>
    </source>
</evidence>
<evidence type="ECO:0000256" key="2">
    <source>
        <dbReference type="ARBA" id="ARBA00022630"/>
    </source>
</evidence>
<gene>
    <name evidence="6" type="ORF">GWK10_17990</name>
</gene>
<evidence type="ECO:0000256" key="3">
    <source>
        <dbReference type="ARBA" id="ARBA00022827"/>
    </source>
</evidence>
<comment type="cofactor">
    <cofactor evidence="1">
        <name>FAD</name>
        <dbReference type="ChEBI" id="CHEBI:57692"/>
    </cofactor>
</comment>
<dbReference type="AlphaFoldDB" id="A0A6M0CN49"/>
<dbReference type="EMBL" id="JAABOQ010000010">
    <property type="protein sequence ID" value="NER19112.1"/>
    <property type="molecule type" value="Genomic_DNA"/>
</dbReference>
<feature type="domain" description="FAD dependent oxidoreductase" evidence="5">
    <location>
        <begin position="9"/>
        <end position="403"/>
    </location>
</feature>
<dbReference type="Gene3D" id="3.50.50.60">
    <property type="entry name" value="FAD/NAD(P)-binding domain"/>
    <property type="match status" value="1"/>
</dbReference>
<keyword evidence="4" id="KW-0560">Oxidoreductase</keyword>
<dbReference type="GO" id="GO:0008115">
    <property type="term" value="F:sarcosine oxidase activity"/>
    <property type="evidence" value="ECO:0007669"/>
    <property type="project" value="TreeGrafter"/>
</dbReference>
<dbReference type="GO" id="GO:0050660">
    <property type="term" value="F:flavin adenine dinucleotide binding"/>
    <property type="evidence" value="ECO:0007669"/>
    <property type="project" value="InterPro"/>
</dbReference>
<dbReference type="RefSeq" id="WP_164033798.1">
    <property type="nucleotide sequence ID" value="NZ_JAABOQ010000010.1"/>
</dbReference>
<dbReference type="PANTHER" id="PTHR10961:SF7">
    <property type="entry name" value="FAD DEPENDENT OXIDOREDUCTASE DOMAIN-CONTAINING PROTEIN"/>
    <property type="match status" value="1"/>
</dbReference>
<evidence type="ECO:0000256" key="4">
    <source>
        <dbReference type="ARBA" id="ARBA00023002"/>
    </source>
</evidence>
<dbReference type="InterPro" id="IPR045170">
    <property type="entry name" value="MTOX"/>
</dbReference>
<evidence type="ECO:0000313" key="7">
    <source>
        <dbReference type="Proteomes" id="UP000474296"/>
    </source>
</evidence>
<dbReference type="InterPro" id="IPR036188">
    <property type="entry name" value="FAD/NAD-bd_sf"/>
</dbReference>
<dbReference type="Pfam" id="PF01266">
    <property type="entry name" value="DAO"/>
    <property type="match status" value="1"/>
</dbReference>
<reference evidence="6 7" key="1">
    <citation type="submission" date="2020-01" db="EMBL/GenBank/DDBJ databases">
        <title>Spongiivirga citrea KCTC 32990T.</title>
        <authorList>
            <person name="Wang G."/>
        </authorList>
    </citation>
    <scope>NUCLEOTIDE SEQUENCE [LARGE SCALE GENOMIC DNA]</scope>
    <source>
        <strain evidence="6 7">KCTC 32990</strain>
    </source>
</reference>
<sequence length="440" mass="50040">MNKTNMENVLVIGGGLMGASAAWKLAERGAKVTLIEQQEPNYSKGSSYGSARITRSLGAKKDVFSYVHNQTIKEVSNLIDFLNAEEKTQVHTMGDVYTTSPVTYLHPKEDYLKVNKYRFKKQKNDYSRASQNSSFRKFGMTIPKNTFLVREKREYSGSLNPTVLIDKLRQGVTKKGGVIKYQHQVVGLKKNDDVFEVDILNLKTKNNQKLKISKVVVAAGAYTTEILKDFAPYLNRILTPKKIALSFLRIKDECYQELNEASKQALQNGFPFFSQIGKEYFAIISESKNGASPIIKAGGHQKRRNIHDLDKIWEEAPTKQEKKWIKKQFKNHLKMLEIHLSNKDIEEVESYNCVYSETRTQIPIVTPIFNKYRSLDREIVIIGGMSGIGAKGCLSYGLLATDLLLGKDEKPTNMYRKMTRTFSNPSVSLYAKRKKSGRLF</sequence>
<evidence type="ECO:0000259" key="5">
    <source>
        <dbReference type="Pfam" id="PF01266"/>
    </source>
</evidence>
<evidence type="ECO:0000256" key="1">
    <source>
        <dbReference type="ARBA" id="ARBA00001974"/>
    </source>
</evidence>
<proteinExistence type="predicted"/>
<name>A0A6M0CN49_9FLAO</name>
<keyword evidence="7" id="KW-1185">Reference proteome</keyword>